<accession>A0A6A5SLG7</accession>
<feature type="compositionally biased region" description="Basic and acidic residues" evidence="1">
    <location>
        <begin position="15"/>
        <end position="24"/>
    </location>
</feature>
<dbReference type="OrthoDB" id="3791520at2759"/>
<dbReference type="EMBL" id="ML976062">
    <property type="protein sequence ID" value="KAF1940478.1"/>
    <property type="molecule type" value="Genomic_DNA"/>
</dbReference>
<feature type="region of interest" description="Disordered" evidence="1">
    <location>
        <begin position="309"/>
        <end position="330"/>
    </location>
</feature>
<name>A0A6A5SLG7_9PLEO</name>
<evidence type="ECO:0000313" key="3">
    <source>
        <dbReference type="Proteomes" id="UP000800038"/>
    </source>
</evidence>
<feature type="compositionally biased region" description="Basic and acidic residues" evidence="1">
    <location>
        <begin position="97"/>
        <end position="107"/>
    </location>
</feature>
<feature type="region of interest" description="Disordered" evidence="1">
    <location>
        <begin position="416"/>
        <end position="487"/>
    </location>
</feature>
<gene>
    <name evidence="2" type="ORF">EJ02DRAFT_494726</name>
</gene>
<feature type="compositionally biased region" description="Low complexity" evidence="1">
    <location>
        <begin position="145"/>
        <end position="155"/>
    </location>
</feature>
<keyword evidence="3" id="KW-1185">Reference proteome</keyword>
<evidence type="ECO:0000313" key="2">
    <source>
        <dbReference type="EMBL" id="KAF1940478.1"/>
    </source>
</evidence>
<organism evidence="2 3">
    <name type="scientific">Clathrospora elynae</name>
    <dbReference type="NCBI Taxonomy" id="706981"/>
    <lineage>
        <taxon>Eukaryota</taxon>
        <taxon>Fungi</taxon>
        <taxon>Dikarya</taxon>
        <taxon>Ascomycota</taxon>
        <taxon>Pezizomycotina</taxon>
        <taxon>Dothideomycetes</taxon>
        <taxon>Pleosporomycetidae</taxon>
        <taxon>Pleosporales</taxon>
        <taxon>Diademaceae</taxon>
        <taxon>Clathrospora</taxon>
    </lineage>
</organism>
<protein>
    <submittedName>
        <fullName evidence="2">Uncharacterized protein</fullName>
    </submittedName>
</protein>
<feature type="region of interest" description="Disordered" evidence="1">
    <location>
        <begin position="78"/>
        <end position="158"/>
    </location>
</feature>
<dbReference type="Proteomes" id="UP000800038">
    <property type="component" value="Unassembled WGS sequence"/>
</dbReference>
<feature type="compositionally biased region" description="Basic and acidic residues" evidence="1">
    <location>
        <begin position="115"/>
        <end position="134"/>
    </location>
</feature>
<feature type="compositionally biased region" description="Basic and acidic residues" evidence="1">
    <location>
        <begin position="436"/>
        <end position="450"/>
    </location>
</feature>
<sequence length="487" mass="56815">MAPQSVAHRRGGTHKVRDQDKTDSIYDTYNYKQLLDTAKERGIYRKDMKKAEMAFALKHHDEERTKAEREAVIVRQRLQQQARKEQQRRLHAKQKRRVENERGRERDEDVSDDTMSEKEMEANQKTRDEYKRDTVGQVLSDESWESTSTESSTRSGNRPIEADCKLRLFEWPYEDMPLLNAPSWLTDVAFDPENLPQQVAYVPLKVITTGSKQTLFLPGNKYPTDVYPDYVPILSLQTRKAARNGIMEGVLRKATIERATDWATRTQVQGWNARMYFNLPSRNEAKDLAETYQKWLIENRKLLRVKGRGDGVSADRKRRHAQRERNKGRKTAEVYESSKWRLPAVCYISAYLDFGLQEWKREEWRKLDNLFFIRFPGCDVPHYYFWTQEGEWDDPTARNEAWDFTHAERVLAVENEGISSSEDGPSVGGKYARKSWKPETRNWIRVKKPDILPPFSLPPSEPNSPPPSPTSSTPSTTLAAPQRYQSY</sequence>
<feature type="region of interest" description="Disordered" evidence="1">
    <location>
        <begin position="1"/>
        <end position="24"/>
    </location>
</feature>
<proteinExistence type="predicted"/>
<dbReference type="AlphaFoldDB" id="A0A6A5SLG7"/>
<feature type="compositionally biased region" description="Basic residues" evidence="1">
    <location>
        <begin position="316"/>
        <end position="329"/>
    </location>
</feature>
<evidence type="ECO:0000256" key="1">
    <source>
        <dbReference type="SAM" id="MobiDB-lite"/>
    </source>
</evidence>
<reference evidence="2" key="1">
    <citation type="journal article" date="2020" name="Stud. Mycol.">
        <title>101 Dothideomycetes genomes: a test case for predicting lifestyles and emergence of pathogens.</title>
        <authorList>
            <person name="Haridas S."/>
            <person name="Albert R."/>
            <person name="Binder M."/>
            <person name="Bloem J."/>
            <person name="Labutti K."/>
            <person name="Salamov A."/>
            <person name="Andreopoulos B."/>
            <person name="Baker S."/>
            <person name="Barry K."/>
            <person name="Bills G."/>
            <person name="Bluhm B."/>
            <person name="Cannon C."/>
            <person name="Castanera R."/>
            <person name="Culley D."/>
            <person name="Daum C."/>
            <person name="Ezra D."/>
            <person name="Gonzalez J."/>
            <person name="Henrissat B."/>
            <person name="Kuo A."/>
            <person name="Liang C."/>
            <person name="Lipzen A."/>
            <person name="Lutzoni F."/>
            <person name="Magnuson J."/>
            <person name="Mondo S."/>
            <person name="Nolan M."/>
            <person name="Ohm R."/>
            <person name="Pangilinan J."/>
            <person name="Park H.-J."/>
            <person name="Ramirez L."/>
            <person name="Alfaro M."/>
            <person name="Sun H."/>
            <person name="Tritt A."/>
            <person name="Yoshinaga Y."/>
            <person name="Zwiers L.-H."/>
            <person name="Turgeon B."/>
            <person name="Goodwin S."/>
            <person name="Spatafora J."/>
            <person name="Crous P."/>
            <person name="Grigoriev I."/>
        </authorList>
    </citation>
    <scope>NUCLEOTIDE SEQUENCE</scope>
    <source>
        <strain evidence="2">CBS 161.51</strain>
    </source>
</reference>
<feature type="compositionally biased region" description="Pro residues" evidence="1">
    <location>
        <begin position="451"/>
        <end position="469"/>
    </location>
</feature>